<evidence type="ECO:0000313" key="4">
    <source>
        <dbReference type="EMBL" id="RXI01767.1"/>
    </source>
</evidence>
<dbReference type="InterPro" id="IPR008395">
    <property type="entry name" value="Agenet-like_dom"/>
</dbReference>
<name>A0A498K2X9_MALDO</name>
<protein>
    <recommendedName>
        <fullName evidence="3">Agenet domain-containing protein</fullName>
    </recommendedName>
</protein>
<proteinExistence type="predicted"/>
<comment type="caution">
    <text evidence="4">The sequence shown here is derived from an EMBL/GenBank/DDBJ whole genome shotgun (WGS) entry which is preliminary data.</text>
</comment>
<accession>A0A498K2X9</accession>
<feature type="compositionally biased region" description="Polar residues" evidence="1">
    <location>
        <begin position="9"/>
        <end position="24"/>
    </location>
</feature>
<keyword evidence="2" id="KW-1133">Transmembrane helix</keyword>
<dbReference type="CDD" id="cd20406">
    <property type="entry name" value="Tudor_Agenet_AtDUF_rpt2_4"/>
    <property type="match status" value="1"/>
</dbReference>
<dbReference type="PANTHER" id="PTHR34366:SF8">
    <property type="entry name" value="TRANSMEMBRANE PROTEIN"/>
    <property type="match status" value="1"/>
</dbReference>
<dbReference type="AlphaFoldDB" id="A0A498K2X9"/>
<dbReference type="EMBL" id="RDQH01000330">
    <property type="protein sequence ID" value="RXI01767.1"/>
    <property type="molecule type" value="Genomic_DNA"/>
</dbReference>
<reference evidence="4 5" key="1">
    <citation type="submission" date="2018-10" db="EMBL/GenBank/DDBJ databases">
        <title>A high-quality apple genome assembly.</title>
        <authorList>
            <person name="Hu J."/>
        </authorList>
    </citation>
    <scope>NUCLEOTIDE SEQUENCE [LARGE SCALE GENOMIC DNA]</scope>
    <source>
        <strain evidence="5">cv. HFTH1</strain>
        <tissue evidence="4">Young leaf</tissue>
    </source>
</reference>
<dbReference type="Pfam" id="PF05641">
    <property type="entry name" value="Agenet"/>
    <property type="match status" value="2"/>
</dbReference>
<dbReference type="InterPro" id="IPR056633">
    <property type="entry name" value="DUF7731"/>
</dbReference>
<keyword evidence="5" id="KW-1185">Reference proteome</keyword>
<evidence type="ECO:0000256" key="1">
    <source>
        <dbReference type="SAM" id="MobiDB-lite"/>
    </source>
</evidence>
<dbReference type="PANTHER" id="PTHR34366">
    <property type="entry name" value="OS07G0289901 PROTEIN-RELATED"/>
    <property type="match status" value="1"/>
</dbReference>
<evidence type="ECO:0000313" key="5">
    <source>
        <dbReference type="Proteomes" id="UP000290289"/>
    </source>
</evidence>
<feature type="domain" description="Agenet" evidence="3">
    <location>
        <begin position="116"/>
        <end position="171"/>
    </location>
</feature>
<gene>
    <name evidence="4" type="ORF">DVH24_015116</name>
</gene>
<evidence type="ECO:0000259" key="3">
    <source>
        <dbReference type="SMART" id="SM00743"/>
    </source>
</evidence>
<dbReference type="Pfam" id="PF24865">
    <property type="entry name" value="DUF7731"/>
    <property type="match status" value="1"/>
</dbReference>
<keyword evidence="2" id="KW-0472">Membrane</keyword>
<dbReference type="CDD" id="cd20405">
    <property type="entry name" value="Tudor_Agenet_AtDUF_rpt1_3"/>
    <property type="match status" value="1"/>
</dbReference>
<dbReference type="Proteomes" id="UP000290289">
    <property type="component" value="Chromosome 4"/>
</dbReference>
<feature type="region of interest" description="Disordered" evidence="1">
    <location>
        <begin position="1"/>
        <end position="28"/>
    </location>
</feature>
<dbReference type="Gene3D" id="2.30.30.140">
    <property type="match status" value="1"/>
</dbReference>
<organism evidence="4 5">
    <name type="scientific">Malus domestica</name>
    <name type="common">Apple</name>
    <name type="synonym">Pyrus malus</name>
    <dbReference type="NCBI Taxonomy" id="3750"/>
    <lineage>
        <taxon>Eukaryota</taxon>
        <taxon>Viridiplantae</taxon>
        <taxon>Streptophyta</taxon>
        <taxon>Embryophyta</taxon>
        <taxon>Tracheophyta</taxon>
        <taxon>Spermatophyta</taxon>
        <taxon>Magnoliopsida</taxon>
        <taxon>eudicotyledons</taxon>
        <taxon>Gunneridae</taxon>
        <taxon>Pentapetalae</taxon>
        <taxon>rosids</taxon>
        <taxon>fabids</taxon>
        <taxon>Rosales</taxon>
        <taxon>Rosaceae</taxon>
        <taxon>Amygdaloideae</taxon>
        <taxon>Maleae</taxon>
        <taxon>Malus</taxon>
    </lineage>
</organism>
<dbReference type="SMART" id="SM00743">
    <property type="entry name" value="Agenet"/>
    <property type="match status" value="2"/>
</dbReference>
<keyword evidence="2" id="KW-0812">Transmembrane</keyword>
<feature type="transmembrane region" description="Helical" evidence="2">
    <location>
        <begin position="333"/>
        <end position="350"/>
    </location>
</feature>
<feature type="domain" description="Agenet" evidence="3">
    <location>
        <begin position="36"/>
        <end position="103"/>
    </location>
</feature>
<evidence type="ECO:0000256" key="2">
    <source>
        <dbReference type="SAM" id="Phobius"/>
    </source>
</evidence>
<dbReference type="InterPro" id="IPR014002">
    <property type="entry name" value="Agenet_dom_plant"/>
</dbReference>
<sequence>MGPSRAIQPRTNASNSRPASSFRSQLDDPNEFLPERWFETNNEVEVSSRDEGFIGSHFAARVVANMGDNYVVEYKELLENDERTLYKETVMAHDVRPPHPNQTLPLSPNDSSANNEKFGFGDLVDVYDNDGWWKGVVTGEKDGFYAVFFETTLDHVVYPATHVRPHLDWRRGKWFPGKNRERFLHGNPNFSEEMTQVILDEKIEQSKLNTSRYAEDNPAQTFVTALACFTNKFIYAGCNEAYRLNESGEFNVPPEATNSFCHGPCFEETQQVLNCVDRMFSNFVFGNRATLPELRSALHAGCIYTNQIGRFNGFGPFGQYQGETSSAQKLPKFVSFFTFLIVTGFCLFILH</sequence>